<dbReference type="EMBL" id="BEXD01002557">
    <property type="protein sequence ID" value="GBB98715.1"/>
    <property type="molecule type" value="Genomic_DNA"/>
</dbReference>
<dbReference type="PANTHER" id="PTHR24410:SF23">
    <property type="entry name" value="BTB DOMAIN-CONTAINING PROTEIN-RELATED"/>
    <property type="match status" value="1"/>
</dbReference>
<dbReference type="Pfam" id="PF00651">
    <property type="entry name" value="BTB"/>
    <property type="match status" value="1"/>
</dbReference>
<dbReference type="Proteomes" id="UP000247702">
    <property type="component" value="Unassembled WGS sequence"/>
</dbReference>
<dbReference type="InterPro" id="IPR051481">
    <property type="entry name" value="BTB-POZ/Galectin-3-binding"/>
</dbReference>
<gene>
    <name evidence="3" type="ORF">RclHR1_00330042</name>
</gene>
<dbReference type="PROSITE" id="PS50097">
    <property type="entry name" value="BTB"/>
    <property type="match status" value="1"/>
</dbReference>
<dbReference type="SMART" id="SM00225">
    <property type="entry name" value="BTB"/>
    <property type="match status" value="1"/>
</dbReference>
<dbReference type="InterPro" id="IPR011333">
    <property type="entry name" value="SKP1/BTB/POZ_sf"/>
</dbReference>
<evidence type="ECO:0000259" key="1">
    <source>
        <dbReference type="PROSITE" id="PS50097"/>
    </source>
</evidence>
<reference evidence="3 4" key="1">
    <citation type="submission" date="2017-11" db="EMBL/GenBank/DDBJ databases">
        <title>The genome of Rhizophagus clarus HR1 reveals common genetic basis of auxotrophy among arbuscular mycorrhizal fungi.</title>
        <authorList>
            <person name="Kobayashi Y."/>
        </authorList>
    </citation>
    <scope>NUCLEOTIDE SEQUENCE [LARGE SCALE GENOMIC DNA]</scope>
    <source>
        <strain evidence="3 4">HR1</strain>
    </source>
</reference>
<name>A0A2Z6R8Y3_9GLOM</name>
<dbReference type="AlphaFoldDB" id="A0A2Z6R8Y3"/>
<keyword evidence="4" id="KW-1185">Reference proteome</keyword>
<dbReference type="SUPFAM" id="SSF54695">
    <property type="entry name" value="POZ domain"/>
    <property type="match status" value="1"/>
</dbReference>
<protein>
    <recommendedName>
        <fullName evidence="5">BTB domain-containing protein</fullName>
    </recommendedName>
</protein>
<organism evidence="3 4">
    <name type="scientific">Rhizophagus clarus</name>
    <dbReference type="NCBI Taxonomy" id="94130"/>
    <lineage>
        <taxon>Eukaryota</taxon>
        <taxon>Fungi</taxon>
        <taxon>Fungi incertae sedis</taxon>
        <taxon>Mucoromycota</taxon>
        <taxon>Glomeromycotina</taxon>
        <taxon>Glomeromycetes</taxon>
        <taxon>Glomerales</taxon>
        <taxon>Glomeraceae</taxon>
        <taxon>Rhizophagus</taxon>
    </lineage>
</organism>
<evidence type="ECO:0000313" key="4">
    <source>
        <dbReference type="Proteomes" id="UP000247702"/>
    </source>
</evidence>
<dbReference type="Pfam" id="PF07534">
    <property type="entry name" value="TLD"/>
    <property type="match status" value="1"/>
</dbReference>
<dbReference type="Gene3D" id="3.30.710.10">
    <property type="entry name" value="Potassium Channel Kv1.1, Chain A"/>
    <property type="match status" value="1"/>
</dbReference>
<dbReference type="InterPro" id="IPR006571">
    <property type="entry name" value="TLDc_dom"/>
</dbReference>
<evidence type="ECO:0000259" key="2">
    <source>
        <dbReference type="PROSITE" id="PS51886"/>
    </source>
</evidence>
<sequence length="552" mass="64503">MKDKGGQHEQNHLSFYHSGKNKYLLKQKKHQLRNMSSMLNDPNDFDVIIQVGENQNIKEFHAHSIILKTRSTYFKKALSSGWNTKKNDLIKYKKPNIEPAIFEVILSYIYIGEVELTKQSNEFIFGLLTASDELLLEELFRKLQDYLTKERSNWIQDNLVFVFDKIPAIPNYKTLQDYCMKLISNNPKLFFNSKDFPSFNRNTLLELLKQDDFLIDEAIFWDDLIKWSIFNTPSLRSKNRDRTKWNNEDYEALKKTFSQFIPFIRFSEISSADIFDKVRPFKTIIPNNIYEAVMEFHMKGTLPEDITFLPPRGRMIPIDSKIIKPEHAYVIANWIEGDDAKAIHNKNNLRHKFSLLYSCSRDGFNVKSFKNKCMNRGPCLILIKSRSDSLTQPLARVHDSWGSRNSWGSLDGWEDPNYFLPPNNSRVYSPLDTVVQPVQQTSKTPAQNLPKIYGEYYSGTLTHSVWEYTTKDFIFSFANDDDIKDSKISRMKCKKNISKYGINYDHIHLSATFRMNGQNISVNNLLYDDKVINSGINRFTSMDIEVFEVLDD</sequence>
<dbReference type="PROSITE" id="PS51886">
    <property type="entry name" value="TLDC"/>
    <property type="match status" value="1"/>
</dbReference>
<dbReference type="CDD" id="cd18186">
    <property type="entry name" value="BTB_POZ_ZBTB_KLHL-like"/>
    <property type="match status" value="1"/>
</dbReference>
<evidence type="ECO:0000313" key="3">
    <source>
        <dbReference type="EMBL" id="GBB98715.1"/>
    </source>
</evidence>
<accession>A0A2Z6R8Y3</accession>
<feature type="domain" description="BTB" evidence="1">
    <location>
        <begin position="45"/>
        <end position="118"/>
    </location>
</feature>
<proteinExistence type="predicted"/>
<evidence type="ECO:0008006" key="5">
    <source>
        <dbReference type="Google" id="ProtNLM"/>
    </source>
</evidence>
<comment type="caution">
    <text evidence="3">The sequence shown here is derived from an EMBL/GenBank/DDBJ whole genome shotgun (WGS) entry which is preliminary data.</text>
</comment>
<dbReference type="PANTHER" id="PTHR24410">
    <property type="entry name" value="HL07962P-RELATED"/>
    <property type="match status" value="1"/>
</dbReference>
<feature type="domain" description="TLDc" evidence="2">
    <location>
        <begin position="321"/>
        <end position="550"/>
    </location>
</feature>
<dbReference type="InterPro" id="IPR000210">
    <property type="entry name" value="BTB/POZ_dom"/>
</dbReference>